<comment type="caution">
    <text evidence="6">The sequence shown here is derived from an EMBL/GenBank/DDBJ whole genome shotgun (WGS) entry which is preliminary data.</text>
</comment>
<dbReference type="PANTHER" id="PTHR30093:SF44">
    <property type="entry name" value="TYPE II SECRETION SYSTEM CORE PROTEIN G"/>
    <property type="match status" value="1"/>
</dbReference>
<evidence type="ECO:0000256" key="3">
    <source>
        <dbReference type="ARBA" id="ARBA00022692"/>
    </source>
</evidence>
<keyword evidence="5" id="KW-0472">Membrane</keyword>
<name>K2FX30_9BACT</name>
<sequence length="215" mass="24004">MTIKNKRGFTLIELLVVITIIGILATWATSVYTSQIQKARDTTRINDVTALKSWLEQLYQDNWTYPNAWLAIAGAAWSFTWVKIYTPKLPKDPKTWQKSTNSNFDYVYSVADDTSWIGYQTYEISATFENAWTVSSKAWGDGWNDANRLEMWISVSTLLTASNIAVATVPVTWVDTATIPANSCATSLAAWATAVVACPTTALWSSTNVQQLIIR</sequence>
<dbReference type="Gene3D" id="3.30.700.10">
    <property type="entry name" value="Glycoprotein, Type 4 Pilin"/>
    <property type="match status" value="1"/>
</dbReference>
<protein>
    <submittedName>
        <fullName evidence="6">Uncharacterized protein</fullName>
    </submittedName>
</protein>
<accession>K2FX30</accession>
<dbReference type="Pfam" id="PF07963">
    <property type="entry name" value="N_methyl"/>
    <property type="match status" value="1"/>
</dbReference>
<dbReference type="PANTHER" id="PTHR30093">
    <property type="entry name" value="GENERAL SECRETION PATHWAY PROTEIN G"/>
    <property type="match status" value="1"/>
</dbReference>
<organism evidence="6">
    <name type="scientific">uncultured bacterium</name>
    <name type="common">gcode 4</name>
    <dbReference type="NCBI Taxonomy" id="1234023"/>
    <lineage>
        <taxon>Bacteria</taxon>
        <taxon>environmental samples</taxon>
    </lineage>
</organism>
<dbReference type="GO" id="GO:0016020">
    <property type="term" value="C:membrane"/>
    <property type="evidence" value="ECO:0007669"/>
    <property type="project" value="UniProtKB-SubCell"/>
</dbReference>
<evidence type="ECO:0000313" key="6">
    <source>
        <dbReference type="EMBL" id="EKE26432.1"/>
    </source>
</evidence>
<evidence type="ECO:0000256" key="1">
    <source>
        <dbReference type="ARBA" id="ARBA00004167"/>
    </source>
</evidence>
<dbReference type="InterPro" id="IPR000983">
    <property type="entry name" value="Bac_GSPG_pilin"/>
</dbReference>
<dbReference type="SUPFAM" id="SSF54523">
    <property type="entry name" value="Pili subunits"/>
    <property type="match status" value="1"/>
</dbReference>
<evidence type="ECO:0000256" key="5">
    <source>
        <dbReference type="ARBA" id="ARBA00023136"/>
    </source>
</evidence>
<dbReference type="GO" id="GO:0015627">
    <property type="term" value="C:type II protein secretion system complex"/>
    <property type="evidence" value="ECO:0007669"/>
    <property type="project" value="InterPro"/>
</dbReference>
<dbReference type="NCBIfam" id="TIGR02532">
    <property type="entry name" value="IV_pilin_GFxxxE"/>
    <property type="match status" value="1"/>
</dbReference>
<comment type="subcellular location">
    <subcellularLocation>
        <location evidence="1">Membrane</location>
        <topology evidence="1">Single-pass membrane protein</topology>
    </subcellularLocation>
</comment>
<evidence type="ECO:0000256" key="2">
    <source>
        <dbReference type="ARBA" id="ARBA00022481"/>
    </source>
</evidence>
<keyword evidence="4" id="KW-1133">Transmembrane helix</keyword>
<evidence type="ECO:0000256" key="4">
    <source>
        <dbReference type="ARBA" id="ARBA00022989"/>
    </source>
</evidence>
<dbReference type="PRINTS" id="PR00813">
    <property type="entry name" value="BCTERIALGSPG"/>
</dbReference>
<dbReference type="GO" id="GO:0015628">
    <property type="term" value="P:protein secretion by the type II secretion system"/>
    <property type="evidence" value="ECO:0007669"/>
    <property type="project" value="InterPro"/>
</dbReference>
<proteinExistence type="predicted"/>
<dbReference type="InterPro" id="IPR045584">
    <property type="entry name" value="Pilin-like"/>
</dbReference>
<dbReference type="InterPro" id="IPR012902">
    <property type="entry name" value="N_methyl_site"/>
</dbReference>
<keyword evidence="3" id="KW-0812">Transmembrane</keyword>
<dbReference type="EMBL" id="AMFJ01000810">
    <property type="protein sequence ID" value="EKE26432.1"/>
    <property type="molecule type" value="Genomic_DNA"/>
</dbReference>
<dbReference type="PROSITE" id="PS00409">
    <property type="entry name" value="PROKAR_NTER_METHYL"/>
    <property type="match status" value="1"/>
</dbReference>
<dbReference type="AlphaFoldDB" id="K2FX30"/>
<gene>
    <name evidence="6" type="ORF">ACD_4C00294G0003</name>
</gene>
<keyword evidence="2" id="KW-0488">Methylation</keyword>
<reference evidence="6" key="1">
    <citation type="journal article" date="2012" name="Science">
        <title>Fermentation, hydrogen, and sulfur metabolism in multiple uncultivated bacterial phyla.</title>
        <authorList>
            <person name="Wrighton K.C."/>
            <person name="Thomas B.C."/>
            <person name="Sharon I."/>
            <person name="Miller C.S."/>
            <person name="Castelle C.J."/>
            <person name="VerBerkmoes N.C."/>
            <person name="Wilkins M.J."/>
            <person name="Hettich R.L."/>
            <person name="Lipton M.S."/>
            <person name="Williams K.H."/>
            <person name="Long P.E."/>
            <person name="Banfield J.F."/>
        </authorList>
    </citation>
    <scope>NUCLEOTIDE SEQUENCE [LARGE SCALE GENOMIC DNA]</scope>
</reference>